<accession>A0A8R1Y368</accession>
<evidence type="ECO:0000313" key="1">
    <source>
        <dbReference type="EnsemblMetazoa" id="OVOC7279.1"/>
    </source>
</evidence>
<protein>
    <submittedName>
        <fullName evidence="1">Uncharacterized protein</fullName>
    </submittedName>
</protein>
<dbReference type="EMBL" id="CMVM020000191">
    <property type="status" value="NOT_ANNOTATED_CDS"/>
    <property type="molecule type" value="Genomic_DNA"/>
</dbReference>
<dbReference type="AlphaFoldDB" id="A0A8R1Y368"/>
<keyword evidence="2" id="KW-1185">Reference proteome</keyword>
<proteinExistence type="predicted"/>
<evidence type="ECO:0000313" key="2">
    <source>
        <dbReference type="Proteomes" id="UP000024404"/>
    </source>
</evidence>
<reference evidence="2" key="1">
    <citation type="submission" date="2013-10" db="EMBL/GenBank/DDBJ databases">
        <title>Genome sequencing of Onchocerca volvulus.</title>
        <authorList>
            <person name="Cotton J."/>
            <person name="Tsai J."/>
            <person name="Stanley E."/>
            <person name="Tracey A."/>
            <person name="Holroyd N."/>
            <person name="Lustigman S."/>
            <person name="Berriman M."/>
        </authorList>
    </citation>
    <scope>NUCLEOTIDE SEQUENCE</scope>
</reference>
<sequence>MKEEYRKKETVGKLTDVDCSMICDNHRNIIIYFHNHPLMHWTSSDALKDQQPFYYYNLNLTVNSSKI</sequence>
<organism evidence="1 2">
    <name type="scientific">Onchocerca volvulus</name>
    <dbReference type="NCBI Taxonomy" id="6282"/>
    <lineage>
        <taxon>Eukaryota</taxon>
        <taxon>Metazoa</taxon>
        <taxon>Ecdysozoa</taxon>
        <taxon>Nematoda</taxon>
        <taxon>Chromadorea</taxon>
        <taxon>Rhabditida</taxon>
        <taxon>Spirurina</taxon>
        <taxon>Spiruromorpha</taxon>
        <taxon>Filarioidea</taxon>
        <taxon>Onchocercidae</taxon>
        <taxon>Onchocerca</taxon>
    </lineage>
</organism>
<dbReference type="EnsemblMetazoa" id="OVOC7279.1">
    <property type="protein sequence ID" value="OVOC7279.1"/>
    <property type="gene ID" value="WBGene00244088"/>
</dbReference>
<name>A0A8R1Y368_ONCVO</name>
<reference evidence="1" key="2">
    <citation type="submission" date="2022-06" db="UniProtKB">
        <authorList>
            <consortium name="EnsemblMetazoa"/>
        </authorList>
    </citation>
    <scope>IDENTIFICATION</scope>
</reference>
<dbReference type="Proteomes" id="UP000024404">
    <property type="component" value="Unassembled WGS sequence"/>
</dbReference>